<keyword evidence="2" id="KW-0031">Aminopeptidase</keyword>
<dbReference type="InterPro" id="IPR008007">
    <property type="entry name" value="Peptidase_M42"/>
</dbReference>
<dbReference type="Proteomes" id="UP000321820">
    <property type="component" value="Chromosome"/>
</dbReference>
<keyword evidence="3" id="KW-0645">Protease</keyword>
<proteinExistence type="inferred from homology"/>
<dbReference type="InterPro" id="IPR023367">
    <property type="entry name" value="Peptidase_M42_dom2"/>
</dbReference>
<gene>
    <name evidence="8" type="ORF">FTW19_21505</name>
</gene>
<dbReference type="Gene3D" id="3.40.630.10">
    <property type="entry name" value="Zn peptidases"/>
    <property type="match status" value="2"/>
</dbReference>
<keyword evidence="4" id="KW-0479">Metal-binding</keyword>
<evidence type="ECO:0000313" key="8">
    <source>
        <dbReference type="EMBL" id="QEE30329.1"/>
    </source>
</evidence>
<feature type="signal peptide" evidence="7">
    <location>
        <begin position="1"/>
        <end position="19"/>
    </location>
</feature>
<name>A0A5B9EEY2_9BACT</name>
<evidence type="ECO:0000256" key="4">
    <source>
        <dbReference type="ARBA" id="ARBA00022723"/>
    </source>
</evidence>
<sequence>MRLRFLSFVCLLGSTAAISAQNAGPAGTLKSLTDTVAVSGYETELSHRIEQRLAALHPQRDNMGNILVTFGSGAPHRLLVAPIDEPGYVVSHIEDDGYLRVTRLPQTGLPPHYNEMHNAQPMVITTRKGEQRPAIVAGLSIHLTPGRASVPDPDDIDNFYVDLGAGSRAEVLASGVDLLSPLAAERSLSIVGTHTYSGTAVGDRFGAALLLAAAEALGQSAPKGTVTIAFVTQQWTGSRGLARVLQQTHPEELLYLGRTLRPVRSTAERNEPLPPSPKPGTGAVFASSSSSKSGDWLNTASLQPVQGAPFVTRGYGPAPTLPEKSAHLSVPILYPLTAGEMIDARDLDSLGAVVGKYLGVSIPTFAPATPAPAAYTAISRPNAAPANDALLKTLTLAYGVSEVETMSREAVEKMLPAWAHPTTDAAGNLVLHLGPTTGPNTVFMAHTDELGFRIRAIDADGAIQLDNKGGGTTSFYWGHPAVVHTSAGMRSAVVGLPQNFDTAQFHFPTDFRSPATLNVGAGSADEVAAMGIKTGDFVTIPKTFHNLLNRRVSIRSLDDRVGCAALVRAVWELGEKPSRNLTFVWSTREELGLLGAVAYAESSAKAGTTPATVFAIDTFVSSDSPLESKRYADGILGQGFLVRAIDNSNIVPWADVQQVQAIATAHHIPVQYGVTGGGNDGAAFQRYGSTDVALSWPLRNSHSPGEVMDLRDLDALASIVTALAREWIPVSGR</sequence>
<dbReference type="InterPro" id="IPR051464">
    <property type="entry name" value="Peptidase_M42_aminopept"/>
</dbReference>
<evidence type="ECO:0000313" key="9">
    <source>
        <dbReference type="Proteomes" id="UP000321820"/>
    </source>
</evidence>
<evidence type="ECO:0000256" key="2">
    <source>
        <dbReference type="ARBA" id="ARBA00022438"/>
    </source>
</evidence>
<keyword evidence="9" id="KW-1185">Reference proteome</keyword>
<protein>
    <submittedName>
        <fullName evidence="8">M20/M25/M40 family metallo-hydrolase</fullName>
    </submittedName>
</protein>
<keyword evidence="7" id="KW-0732">Signal</keyword>
<accession>A0A5B9EEY2</accession>
<dbReference type="OrthoDB" id="9772053at2"/>
<dbReference type="AlphaFoldDB" id="A0A5B9EEY2"/>
<evidence type="ECO:0000256" key="1">
    <source>
        <dbReference type="ARBA" id="ARBA00006272"/>
    </source>
</evidence>
<evidence type="ECO:0000256" key="6">
    <source>
        <dbReference type="SAM" id="MobiDB-lite"/>
    </source>
</evidence>
<dbReference type="GO" id="GO:0006508">
    <property type="term" value="P:proteolysis"/>
    <property type="evidence" value="ECO:0007669"/>
    <property type="project" value="UniProtKB-KW"/>
</dbReference>
<reference evidence="8 9" key="1">
    <citation type="submission" date="2019-08" db="EMBL/GenBank/DDBJ databases">
        <title>Complete genome sequence of Terriglobus albidus strain ORNL.</title>
        <authorList>
            <person name="Podar M."/>
        </authorList>
    </citation>
    <scope>NUCLEOTIDE SEQUENCE [LARGE SCALE GENOMIC DNA]</scope>
    <source>
        <strain evidence="8 9">ORNL</strain>
    </source>
</reference>
<dbReference type="PANTHER" id="PTHR32481">
    <property type="entry name" value="AMINOPEPTIDASE"/>
    <property type="match status" value="1"/>
</dbReference>
<evidence type="ECO:0000256" key="5">
    <source>
        <dbReference type="ARBA" id="ARBA00022801"/>
    </source>
</evidence>
<dbReference type="EMBL" id="CP042806">
    <property type="protein sequence ID" value="QEE30329.1"/>
    <property type="molecule type" value="Genomic_DNA"/>
</dbReference>
<dbReference type="RefSeq" id="WP_147649598.1">
    <property type="nucleotide sequence ID" value="NZ_CP042806.1"/>
</dbReference>
<dbReference type="GO" id="GO:0004177">
    <property type="term" value="F:aminopeptidase activity"/>
    <property type="evidence" value="ECO:0007669"/>
    <property type="project" value="UniProtKB-KW"/>
</dbReference>
<dbReference type="SUPFAM" id="SSF101821">
    <property type="entry name" value="Aminopeptidase/glucanase lid domain"/>
    <property type="match status" value="2"/>
</dbReference>
<dbReference type="SUPFAM" id="SSF53187">
    <property type="entry name" value="Zn-dependent exopeptidases"/>
    <property type="match status" value="2"/>
</dbReference>
<dbReference type="GO" id="GO:0046872">
    <property type="term" value="F:metal ion binding"/>
    <property type="evidence" value="ECO:0007669"/>
    <property type="project" value="UniProtKB-KW"/>
</dbReference>
<evidence type="ECO:0000256" key="7">
    <source>
        <dbReference type="SAM" id="SignalP"/>
    </source>
</evidence>
<dbReference type="Pfam" id="PF05343">
    <property type="entry name" value="Peptidase_M42"/>
    <property type="match status" value="2"/>
</dbReference>
<organism evidence="8 9">
    <name type="scientific">Terriglobus albidus</name>
    <dbReference type="NCBI Taxonomy" id="1592106"/>
    <lineage>
        <taxon>Bacteria</taxon>
        <taxon>Pseudomonadati</taxon>
        <taxon>Acidobacteriota</taxon>
        <taxon>Terriglobia</taxon>
        <taxon>Terriglobales</taxon>
        <taxon>Acidobacteriaceae</taxon>
        <taxon>Terriglobus</taxon>
    </lineage>
</organism>
<keyword evidence="5 8" id="KW-0378">Hydrolase</keyword>
<feature type="chain" id="PRO_5023145299" evidence="7">
    <location>
        <begin position="20"/>
        <end position="733"/>
    </location>
</feature>
<dbReference type="Gene3D" id="2.40.30.40">
    <property type="entry name" value="Peptidase M42, domain 2"/>
    <property type="match status" value="2"/>
</dbReference>
<comment type="similarity">
    <text evidence="1">Belongs to the peptidase M42 family.</text>
</comment>
<evidence type="ECO:0000256" key="3">
    <source>
        <dbReference type="ARBA" id="ARBA00022670"/>
    </source>
</evidence>
<dbReference type="KEGG" id="talb:FTW19_21505"/>
<feature type="region of interest" description="Disordered" evidence="6">
    <location>
        <begin position="265"/>
        <end position="298"/>
    </location>
</feature>
<dbReference type="PANTHER" id="PTHR32481:SF0">
    <property type="entry name" value="AMINOPEPTIDASE YPDE-RELATED"/>
    <property type="match status" value="1"/>
</dbReference>